<keyword evidence="9" id="KW-1185">Reference proteome</keyword>
<evidence type="ECO:0000256" key="5">
    <source>
        <dbReference type="ARBA" id="ARBA00022801"/>
    </source>
</evidence>
<name>A0A1E3NUC8_WICAA</name>
<dbReference type="OrthoDB" id="1608002at2759"/>
<evidence type="ECO:0000256" key="3">
    <source>
        <dbReference type="ARBA" id="ARBA00012146"/>
    </source>
</evidence>
<dbReference type="RefSeq" id="XP_019035996.1">
    <property type="nucleotide sequence ID" value="XM_019186020.1"/>
</dbReference>
<evidence type="ECO:0000256" key="4">
    <source>
        <dbReference type="ARBA" id="ARBA00022723"/>
    </source>
</evidence>
<evidence type="ECO:0000256" key="7">
    <source>
        <dbReference type="ARBA" id="ARBA00032535"/>
    </source>
</evidence>
<dbReference type="EC" id="3.6.1.1" evidence="3"/>
<comment type="similarity">
    <text evidence="2">Belongs to the PPase family.</text>
</comment>
<dbReference type="STRING" id="683960.A0A1E3NUC8"/>
<gene>
    <name evidence="8" type="ORF">WICANDRAFT_86240</name>
</gene>
<dbReference type="GO" id="GO:0006796">
    <property type="term" value="P:phosphate-containing compound metabolic process"/>
    <property type="evidence" value="ECO:0007669"/>
    <property type="project" value="InterPro"/>
</dbReference>
<comment type="cofactor">
    <cofactor evidence="1">
        <name>Mg(2+)</name>
        <dbReference type="ChEBI" id="CHEBI:18420"/>
    </cofactor>
</comment>
<dbReference type="SUPFAM" id="SSF50324">
    <property type="entry name" value="Inorganic pyrophosphatase"/>
    <property type="match status" value="1"/>
</dbReference>
<keyword evidence="5" id="KW-0378">Hydrolase</keyword>
<organism evidence="8 9">
    <name type="scientific">Wickerhamomyces anomalus (strain ATCC 58044 / CBS 1984 / NCYC 433 / NRRL Y-366-8)</name>
    <name type="common">Yeast</name>
    <name type="synonym">Hansenula anomala</name>
    <dbReference type="NCBI Taxonomy" id="683960"/>
    <lineage>
        <taxon>Eukaryota</taxon>
        <taxon>Fungi</taxon>
        <taxon>Dikarya</taxon>
        <taxon>Ascomycota</taxon>
        <taxon>Saccharomycotina</taxon>
        <taxon>Saccharomycetes</taxon>
        <taxon>Phaffomycetales</taxon>
        <taxon>Wickerhamomycetaceae</taxon>
        <taxon>Wickerhamomyces</taxon>
    </lineage>
</organism>
<evidence type="ECO:0000313" key="8">
    <source>
        <dbReference type="EMBL" id="ODQ56789.1"/>
    </source>
</evidence>
<dbReference type="GO" id="GO:0005739">
    <property type="term" value="C:mitochondrion"/>
    <property type="evidence" value="ECO:0007669"/>
    <property type="project" value="EnsemblFungi"/>
</dbReference>
<dbReference type="EMBL" id="KV454215">
    <property type="protein sequence ID" value="ODQ56789.1"/>
    <property type="molecule type" value="Genomic_DNA"/>
</dbReference>
<dbReference type="InterPro" id="IPR036649">
    <property type="entry name" value="Pyrophosphatase_sf"/>
</dbReference>
<dbReference type="GO" id="GO:0000287">
    <property type="term" value="F:magnesium ion binding"/>
    <property type="evidence" value="ECO:0007669"/>
    <property type="project" value="InterPro"/>
</dbReference>
<dbReference type="CDD" id="cd00412">
    <property type="entry name" value="pyrophosphatase"/>
    <property type="match status" value="1"/>
</dbReference>
<dbReference type="GeneID" id="30203266"/>
<evidence type="ECO:0000256" key="2">
    <source>
        <dbReference type="ARBA" id="ARBA00006220"/>
    </source>
</evidence>
<evidence type="ECO:0000256" key="6">
    <source>
        <dbReference type="ARBA" id="ARBA00022842"/>
    </source>
</evidence>
<keyword evidence="6" id="KW-0460">Magnesium</keyword>
<evidence type="ECO:0000313" key="9">
    <source>
        <dbReference type="Proteomes" id="UP000094112"/>
    </source>
</evidence>
<dbReference type="PANTHER" id="PTHR10286">
    <property type="entry name" value="INORGANIC PYROPHOSPHATASE"/>
    <property type="match status" value="1"/>
</dbReference>
<dbReference type="FunFam" id="3.90.80.10:FF:000007">
    <property type="entry name" value="Inorganic pyrophosphatase, mitochondrial"/>
    <property type="match status" value="1"/>
</dbReference>
<dbReference type="Pfam" id="PF00719">
    <property type="entry name" value="Pyrophosphatase"/>
    <property type="match status" value="1"/>
</dbReference>
<accession>A0A1E3NUC8</accession>
<reference evidence="8 9" key="1">
    <citation type="journal article" date="2016" name="Proc. Natl. Acad. Sci. U.S.A.">
        <title>Comparative genomics of biotechnologically important yeasts.</title>
        <authorList>
            <person name="Riley R."/>
            <person name="Haridas S."/>
            <person name="Wolfe K.H."/>
            <person name="Lopes M.R."/>
            <person name="Hittinger C.T."/>
            <person name="Goeker M."/>
            <person name="Salamov A.A."/>
            <person name="Wisecaver J.H."/>
            <person name="Long T.M."/>
            <person name="Calvey C.H."/>
            <person name="Aerts A.L."/>
            <person name="Barry K.W."/>
            <person name="Choi C."/>
            <person name="Clum A."/>
            <person name="Coughlan A.Y."/>
            <person name="Deshpande S."/>
            <person name="Douglass A.P."/>
            <person name="Hanson S.J."/>
            <person name="Klenk H.-P."/>
            <person name="LaButti K.M."/>
            <person name="Lapidus A."/>
            <person name="Lindquist E.A."/>
            <person name="Lipzen A.M."/>
            <person name="Meier-Kolthoff J.P."/>
            <person name="Ohm R.A."/>
            <person name="Otillar R.P."/>
            <person name="Pangilinan J.L."/>
            <person name="Peng Y."/>
            <person name="Rokas A."/>
            <person name="Rosa C.A."/>
            <person name="Scheuner C."/>
            <person name="Sibirny A.A."/>
            <person name="Slot J.C."/>
            <person name="Stielow J.B."/>
            <person name="Sun H."/>
            <person name="Kurtzman C.P."/>
            <person name="Blackwell M."/>
            <person name="Grigoriev I.V."/>
            <person name="Jeffries T.W."/>
        </authorList>
    </citation>
    <scope>NUCLEOTIDE SEQUENCE [LARGE SCALE GENOMIC DNA]</scope>
    <source>
        <strain evidence="9">ATCC 58044 / CBS 1984 / NCYC 433 / NRRL Y-366-8</strain>
    </source>
</reference>
<protein>
    <recommendedName>
        <fullName evidence="3">inorganic diphosphatase</fullName>
        <ecNumber evidence="3">3.6.1.1</ecNumber>
    </recommendedName>
    <alternativeName>
        <fullName evidence="7">Pyrophosphate phospho-hydrolase</fullName>
    </alternativeName>
</protein>
<keyword evidence="4" id="KW-0479">Metal-binding</keyword>
<dbReference type="GO" id="GO:0009060">
    <property type="term" value="P:aerobic respiration"/>
    <property type="evidence" value="ECO:0007669"/>
    <property type="project" value="EnsemblFungi"/>
</dbReference>
<proteinExistence type="inferred from homology"/>
<dbReference type="InterPro" id="IPR008162">
    <property type="entry name" value="Pyrophosphatase"/>
</dbReference>
<dbReference type="PROSITE" id="PS00387">
    <property type="entry name" value="PPASE"/>
    <property type="match status" value="1"/>
</dbReference>
<sequence length="301" mass="33719">MSAIARLGQTQRHLSTTVAYNTVTEGSKYSSDFKGYLKLPNGELGSYFHDIPLSLNKEAKTVNVVIEIPRWTNAKFEISKKNKLNPITQDIKYGEVRFVNNLFPFKGYMHNYGAIPQTWDDPTVTDKETGFKGDDDPIDVCEIGQRVAKLGDVFEAKVLGGLALIDGGELDWKIIVIDTRDPLANELNDITDVDARFPGLLESTRRWFKDYKIPDGKPENEFGFEGRFLNAEKAIDVIAHSNGAWKKLVEGGLDYPKLPHIENTTLNGSPGFIQVNEEEFLTLGPKADTEIPASVDRVYYV</sequence>
<dbReference type="AlphaFoldDB" id="A0A1E3NUC8"/>
<evidence type="ECO:0000256" key="1">
    <source>
        <dbReference type="ARBA" id="ARBA00001946"/>
    </source>
</evidence>
<dbReference type="Gene3D" id="3.90.80.10">
    <property type="entry name" value="Inorganic pyrophosphatase"/>
    <property type="match status" value="1"/>
</dbReference>
<dbReference type="Proteomes" id="UP000094112">
    <property type="component" value="Unassembled WGS sequence"/>
</dbReference>
<dbReference type="GO" id="GO:0004427">
    <property type="term" value="F:inorganic diphosphate phosphatase activity"/>
    <property type="evidence" value="ECO:0007669"/>
    <property type="project" value="UniProtKB-EC"/>
</dbReference>